<dbReference type="EMBL" id="JACHJU010000001">
    <property type="protein sequence ID" value="MBB4939230.1"/>
    <property type="molecule type" value="Genomic_DNA"/>
</dbReference>
<evidence type="ECO:0000313" key="1">
    <source>
        <dbReference type="EMBL" id="MBB4939230.1"/>
    </source>
</evidence>
<evidence type="ECO:0000313" key="2">
    <source>
        <dbReference type="Proteomes" id="UP000534286"/>
    </source>
</evidence>
<name>A0A7W7RW26_9ACTN</name>
<reference evidence="1 2" key="1">
    <citation type="submission" date="2020-08" db="EMBL/GenBank/DDBJ databases">
        <title>Sequencing the genomes of 1000 actinobacteria strains.</title>
        <authorList>
            <person name="Klenk H.-P."/>
        </authorList>
    </citation>
    <scope>NUCLEOTIDE SEQUENCE [LARGE SCALE GENOMIC DNA]</scope>
    <source>
        <strain evidence="1 2">DSM 43023</strain>
    </source>
</reference>
<protein>
    <submittedName>
        <fullName evidence="1">Uncharacterized protein</fullName>
    </submittedName>
</protein>
<comment type="caution">
    <text evidence="1">The sequence shown here is derived from an EMBL/GenBank/DDBJ whole genome shotgun (WGS) entry which is preliminary data.</text>
</comment>
<sequence>MAFIPMAVASLMFNTLGATLGNRPPEPCVDKLVERLGIERGHMVVASMMVTPAASRRLGRSPNMR</sequence>
<proteinExistence type="predicted"/>
<keyword evidence="2" id="KW-1185">Reference proteome</keyword>
<dbReference type="Proteomes" id="UP000534286">
    <property type="component" value="Unassembled WGS sequence"/>
</dbReference>
<gene>
    <name evidence="1" type="ORF">FHR32_003535</name>
</gene>
<organism evidence="1 2">
    <name type="scientific">Streptosporangium album</name>
    <dbReference type="NCBI Taxonomy" id="47479"/>
    <lineage>
        <taxon>Bacteria</taxon>
        <taxon>Bacillati</taxon>
        <taxon>Actinomycetota</taxon>
        <taxon>Actinomycetes</taxon>
        <taxon>Streptosporangiales</taxon>
        <taxon>Streptosporangiaceae</taxon>
        <taxon>Streptosporangium</taxon>
    </lineage>
</organism>
<dbReference type="AlphaFoldDB" id="A0A7W7RW26"/>
<accession>A0A7W7RW26</accession>